<proteinExistence type="predicted"/>
<dbReference type="EMBL" id="JAHQIW010003299">
    <property type="protein sequence ID" value="KAJ1358129.1"/>
    <property type="molecule type" value="Genomic_DNA"/>
</dbReference>
<protein>
    <submittedName>
        <fullName evidence="1">Uncharacterized protein</fullName>
    </submittedName>
</protein>
<name>A0AAD5N1Y7_PARTN</name>
<dbReference type="Gene3D" id="1.20.900.10">
    <property type="entry name" value="Dbl homology (DH) domain"/>
    <property type="match status" value="1"/>
</dbReference>
<dbReference type="Proteomes" id="UP001196413">
    <property type="component" value="Unassembled WGS sequence"/>
</dbReference>
<reference evidence="1" key="1">
    <citation type="submission" date="2021-06" db="EMBL/GenBank/DDBJ databases">
        <title>Parelaphostrongylus tenuis whole genome reference sequence.</title>
        <authorList>
            <person name="Garwood T.J."/>
            <person name="Larsen P.A."/>
            <person name="Fountain-Jones N.M."/>
            <person name="Garbe J.R."/>
            <person name="Macchietto M.G."/>
            <person name="Kania S.A."/>
            <person name="Gerhold R.W."/>
            <person name="Richards J.E."/>
            <person name="Wolf T.M."/>
        </authorList>
    </citation>
    <scope>NUCLEOTIDE SEQUENCE</scope>
    <source>
        <strain evidence="1">MNPRO001-30</strain>
        <tissue evidence="1">Meninges</tissue>
    </source>
</reference>
<evidence type="ECO:0000313" key="2">
    <source>
        <dbReference type="Proteomes" id="UP001196413"/>
    </source>
</evidence>
<organism evidence="1 2">
    <name type="scientific">Parelaphostrongylus tenuis</name>
    <name type="common">Meningeal worm</name>
    <dbReference type="NCBI Taxonomy" id="148309"/>
    <lineage>
        <taxon>Eukaryota</taxon>
        <taxon>Metazoa</taxon>
        <taxon>Ecdysozoa</taxon>
        <taxon>Nematoda</taxon>
        <taxon>Chromadorea</taxon>
        <taxon>Rhabditida</taxon>
        <taxon>Rhabditina</taxon>
        <taxon>Rhabditomorpha</taxon>
        <taxon>Strongyloidea</taxon>
        <taxon>Metastrongylidae</taxon>
        <taxon>Parelaphostrongylus</taxon>
    </lineage>
</organism>
<dbReference type="AlphaFoldDB" id="A0AAD5N1Y7"/>
<comment type="caution">
    <text evidence="1">The sequence shown here is derived from an EMBL/GenBank/DDBJ whole genome shotgun (WGS) entry which is preliminary data.</text>
</comment>
<sequence>MEESSHNGVVPREYGPGMVCANEHCFEYKCAKISRLRPSTSFLKFQRRRPVENSAMKYKRYQLCLELFKTEINCLKTSDFLARLFEENVHVSAEANDIMFGVFGGMRKAHDGIVRRMGEVLDTWNDQSTIGDIFVEEASKLADAYSPIFPYVGDVFAVYQGVSEAKRKIQCVHRGNQLLSCTACRRISAEMLVYWELF</sequence>
<accession>A0AAD5N1Y7</accession>
<evidence type="ECO:0000313" key="1">
    <source>
        <dbReference type="EMBL" id="KAJ1358129.1"/>
    </source>
</evidence>
<dbReference type="SUPFAM" id="SSF48065">
    <property type="entry name" value="DBL homology domain (DH-domain)"/>
    <property type="match status" value="1"/>
</dbReference>
<keyword evidence="2" id="KW-1185">Reference proteome</keyword>
<gene>
    <name evidence="1" type="ORF">KIN20_016443</name>
</gene>
<dbReference type="InterPro" id="IPR035899">
    <property type="entry name" value="DBL_dom_sf"/>
</dbReference>